<dbReference type="KEGG" id="acae:HYG86_15820"/>
<evidence type="ECO:0000256" key="1">
    <source>
        <dbReference type="SAM" id="Coils"/>
    </source>
</evidence>
<organism evidence="3 4">
    <name type="scientific">Alkalicella caledoniensis</name>
    <dbReference type="NCBI Taxonomy" id="2731377"/>
    <lineage>
        <taxon>Bacteria</taxon>
        <taxon>Bacillati</taxon>
        <taxon>Bacillota</taxon>
        <taxon>Clostridia</taxon>
        <taxon>Eubacteriales</taxon>
        <taxon>Proteinivoracaceae</taxon>
        <taxon>Alkalicella</taxon>
    </lineage>
</organism>
<keyword evidence="3" id="KW-0378">Hydrolase</keyword>
<evidence type="ECO:0000313" key="4">
    <source>
        <dbReference type="Proteomes" id="UP000516160"/>
    </source>
</evidence>
<sequence length="210" mass="23167">MFKDLTVEEFLQNLGEGSATPGGGTAAAISGAMGASLISMFCRVTAGRKKYAEIKGEMEKIASEVDKWREKLIKLADEDSNSYIEVMNAFKLPKDTEEEKSIRAEKIEVASQRATEVPFETAIVILPILEKVSSLANKGNPNAISDLKVGLELCHTGFIGAISNVEINLPTLNDKEFSREIKEKMMEAQVRAQKAVDEGRESIFNIFEQY</sequence>
<keyword evidence="4" id="KW-1185">Reference proteome</keyword>
<dbReference type="InterPro" id="IPR007044">
    <property type="entry name" value="Cyclodeamin/CycHdrlase"/>
</dbReference>
<dbReference type="AlphaFoldDB" id="A0A7G9WBS0"/>
<proteinExistence type="predicted"/>
<accession>A0A7G9WBS0</accession>
<dbReference type="RefSeq" id="WP_213166526.1">
    <property type="nucleotide sequence ID" value="NZ_CP058559.1"/>
</dbReference>
<reference evidence="3 4" key="1">
    <citation type="submission" date="2020-07" db="EMBL/GenBank/DDBJ databases">
        <title>Alkalicella. sp. LB2 genome.</title>
        <authorList>
            <person name="Postec A."/>
            <person name="Quemeneur M."/>
        </authorList>
    </citation>
    <scope>NUCLEOTIDE SEQUENCE [LARGE SCALE GENOMIC DNA]</scope>
    <source>
        <strain evidence="3 4">LB2</strain>
    </source>
</reference>
<feature type="coiled-coil region" evidence="1">
    <location>
        <begin position="51"/>
        <end position="78"/>
    </location>
</feature>
<name>A0A7G9WBS0_ALKCA</name>
<dbReference type="Proteomes" id="UP000516160">
    <property type="component" value="Chromosome"/>
</dbReference>
<dbReference type="SUPFAM" id="SSF101262">
    <property type="entry name" value="Methenyltetrahydrofolate cyclohydrolase-like"/>
    <property type="match status" value="1"/>
</dbReference>
<protein>
    <submittedName>
        <fullName evidence="3">Cyclodeaminase/cyclohydrolase family protein</fullName>
    </submittedName>
</protein>
<evidence type="ECO:0000313" key="3">
    <source>
        <dbReference type="EMBL" id="QNO16132.1"/>
    </source>
</evidence>
<gene>
    <name evidence="3" type="ORF">HYG86_15820</name>
</gene>
<dbReference type="InterPro" id="IPR036178">
    <property type="entry name" value="Formintransfe-cycloase-like_sf"/>
</dbReference>
<dbReference type="Pfam" id="PF04961">
    <property type="entry name" value="FTCD_C"/>
    <property type="match status" value="1"/>
</dbReference>
<dbReference type="EMBL" id="CP058559">
    <property type="protein sequence ID" value="QNO16132.1"/>
    <property type="molecule type" value="Genomic_DNA"/>
</dbReference>
<evidence type="ECO:0000259" key="2">
    <source>
        <dbReference type="Pfam" id="PF04961"/>
    </source>
</evidence>
<feature type="domain" description="Cyclodeaminase/cyclohydrolase" evidence="2">
    <location>
        <begin position="6"/>
        <end position="185"/>
    </location>
</feature>
<dbReference type="GO" id="GO:0016787">
    <property type="term" value="F:hydrolase activity"/>
    <property type="evidence" value="ECO:0007669"/>
    <property type="project" value="UniProtKB-KW"/>
</dbReference>
<dbReference type="Gene3D" id="1.20.120.680">
    <property type="entry name" value="Formiminotetrahydrofolate cyclodeaminase monomer, up-and-down helical bundle"/>
    <property type="match status" value="1"/>
</dbReference>
<keyword evidence="1" id="KW-0175">Coiled coil</keyword>